<evidence type="ECO:0000256" key="3">
    <source>
        <dbReference type="ARBA" id="ARBA00006171"/>
    </source>
</evidence>
<evidence type="ECO:0000313" key="6">
    <source>
        <dbReference type="Proteomes" id="UP000228987"/>
    </source>
</evidence>
<gene>
    <name evidence="5" type="ORF">COA71_03260</name>
</gene>
<comment type="similarity">
    <text evidence="3">Belongs to the HAD-like hydrolase superfamily. CbbY/CbbZ/Gph/YieH family.</text>
</comment>
<comment type="caution">
    <text evidence="5">The sequence shown here is derived from an EMBL/GenBank/DDBJ whole genome shotgun (WGS) entry which is preliminary data.</text>
</comment>
<dbReference type="EC" id="3.1.3.18" evidence="4"/>
<accession>A0A2A5CF75</accession>
<protein>
    <recommendedName>
        <fullName evidence="4">phosphoglycolate phosphatase</fullName>
        <ecNumber evidence="4">3.1.3.18</ecNumber>
    </recommendedName>
</protein>
<dbReference type="GO" id="GO:0006281">
    <property type="term" value="P:DNA repair"/>
    <property type="evidence" value="ECO:0007669"/>
    <property type="project" value="TreeGrafter"/>
</dbReference>
<evidence type="ECO:0000256" key="4">
    <source>
        <dbReference type="ARBA" id="ARBA00013078"/>
    </source>
</evidence>
<dbReference type="Pfam" id="PF13419">
    <property type="entry name" value="HAD_2"/>
    <property type="match status" value="1"/>
</dbReference>
<evidence type="ECO:0000256" key="2">
    <source>
        <dbReference type="ARBA" id="ARBA00004818"/>
    </source>
</evidence>
<dbReference type="InterPro" id="IPR036412">
    <property type="entry name" value="HAD-like_sf"/>
</dbReference>
<dbReference type="InterPro" id="IPR041492">
    <property type="entry name" value="HAD_2"/>
</dbReference>
<reference evidence="6" key="1">
    <citation type="submission" date="2017-08" db="EMBL/GenBank/DDBJ databases">
        <title>A dynamic microbial community with high functional redundancy inhabits the cold, oxic subseafloor aquifer.</title>
        <authorList>
            <person name="Tully B.J."/>
            <person name="Wheat C.G."/>
            <person name="Glazer B.T."/>
            <person name="Huber J.A."/>
        </authorList>
    </citation>
    <scope>NUCLEOTIDE SEQUENCE [LARGE SCALE GENOMIC DNA]</scope>
</reference>
<evidence type="ECO:0000256" key="1">
    <source>
        <dbReference type="ARBA" id="ARBA00000830"/>
    </source>
</evidence>
<organism evidence="5 6">
    <name type="scientific">SAR86 cluster bacterium</name>
    <dbReference type="NCBI Taxonomy" id="2030880"/>
    <lineage>
        <taxon>Bacteria</taxon>
        <taxon>Pseudomonadati</taxon>
        <taxon>Pseudomonadota</taxon>
        <taxon>Gammaproteobacteria</taxon>
        <taxon>SAR86 cluster</taxon>
    </lineage>
</organism>
<dbReference type="GO" id="GO:0008967">
    <property type="term" value="F:phosphoglycolate phosphatase activity"/>
    <property type="evidence" value="ECO:0007669"/>
    <property type="project" value="UniProtKB-EC"/>
</dbReference>
<dbReference type="PANTHER" id="PTHR43434:SF1">
    <property type="entry name" value="PHOSPHOGLYCOLATE PHOSPHATASE"/>
    <property type="match status" value="1"/>
</dbReference>
<dbReference type="SUPFAM" id="SSF56784">
    <property type="entry name" value="HAD-like"/>
    <property type="match status" value="1"/>
</dbReference>
<dbReference type="Gene3D" id="3.40.50.1000">
    <property type="entry name" value="HAD superfamily/HAD-like"/>
    <property type="match status" value="1"/>
</dbReference>
<comment type="catalytic activity">
    <reaction evidence="1">
        <text>2-phosphoglycolate + H2O = glycolate + phosphate</text>
        <dbReference type="Rhea" id="RHEA:14369"/>
        <dbReference type="ChEBI" id="CHEBI:15377"/>
        <dbReference type="ChEBI" id="CHEBI:29805"/>
        <dbReference type="ChEBI" id="CHEBI:43474"/>
        <dbReference type="ChEBI" id="CHEBI:58033"/>
        <dbReference type="EC" id="3.1.3.18"/>
    </reaction>
</comment>
<dbReference type="InterPro" id="IPR023198">
    <property type="entry name" value="PGP-like_dom2"/>
</dbReference>
<comment type="pathway">
    <text evidence="2">Organic acid metabolism; glycolate biosynthesis; glycolate from 2-phosphoglycolate: step 1/1.</text>
</comment>
<dbReference type="AlphaFoldDB" id="A0A2A5CF75"/>
<dbReference type="InterPro" id="IPR050155">
    <property type="entry name" value="HAD-like_hydrolase_sf"/>
</dbReference>
<name>A0A2A5CF75_9GAMM</name>
<evidence type="ECO:0000313" key="5">
    <source>
        <dbReference type="EMBL" id="PCJ42544.1"/>
    </source>
</evidence>
<dbReference type="Gene3D" id="1.10.150.240">
    <property type="entry name" value="Putative phosphatase, domain 2"/>
    <property type="match status" value="1"/>
</dbReference>
<proteinExistence type="inferred from homology"/>
<dbReference type="Proteomes" id="UP000228987">
    <property type="component" value="Unassembled WGS sequence"/>
</dbReference>
<dbReference type="EMBL" id="NVWI01000002">
    <property type="protein sequence ID" value="PCJ42544.1"/>
    <property type="molecule type" value="Genomic_DNA"/>
</dbReference>
<dbReference type="PANTHER" id="PTHR43434">
    <property type="entry name" value="PHOSPHOGLYCOLATE PHOSPHATASE"/>
    <property type="match status" value="1"/>
</dbReference>
<sequence length="210" mass="23289">MNRYDSIIFDLDGTLWNASSASAKGWNSGLASFGFNNIAISPQDMDAVSGKPFLECVEALLSKYSVSLDEKLINAMNAHEKVFIEGEGGDLYEGVIGGLKTLSKTCPLFLISNCQDWYLDAFWKHFSVKSYFQSSDCNGRAGVLKAEMIASMVNKYELNKPIYIGDTKGDEQASEAARVDFGFAEYGFGKAENPTVRFKSFRSIIDWLDE</sequence>
<dbReference type="InterPro" id="IPR023214">
    <property type="entry name" value="HAD_sf"/>
</dbReference>